<sequence>MPSRKTENVTRVDIRIPNELYQQRGSNLNSLFPLQLTKQYLDNSIFV</sequence>
<dbReference type="EMBL" id="CAACVJ010000280">
    <property type="protein sequence ID" value="VEP15605.1"/>
    <property type="molecule type" value="Genomic_DNA"/>
</dbReference>
<keyword evidence="2" id="KW-1185">Reference proteome</keyword>
<reference evidence="1 2" key="1">
    <citation type="submission" date="2019-01" db="EMBL/GenBank/DDBJ databases">
        <authorList>
            <person name="Brito A."/>
        </authorList>
    </citation>
    <scope>NUCLEOTIDE SEQUENCE [LARGE SCALE GENOMIC DNA]</scope>
    <source>
        <strain evidence="1">1</strain>
    </source>
</reference>
<evidence type="ECO:0000313" key="1">
    <source>
        <dbReference type="EMBL" id="VEP15605.1"/>
    </source>
</evidence>
<name>A0A563VW30_9CYAN</name>
<accession>A0A563VW30</accession>
<protein>
    <submittedName>
        <fullName evidence="1">Uncharacterized protein</fullName>
    </submittedName>
</protein>
<dbReference type="Proteomes" id="UP000320055">
    <property type="component" value="Unassembled WGS sequence"/>
</dbReference>
<proteinExistence type="predicted"/>
<dbReference type="AlphaFoldDB" id="A0A563VW30"/>
<evidence type="ECO:0000313" key="2">
    <source>
        <dbReference type="Proteomes" id="UP000320055"/>
    </source>
</evidence>
<organism evidence="1 2">
    <name type="scientific">Hyella patelloides LEGE 07179</name>
    <dbReference type="NCBI Taxonomy" id="945734"/>
    <lineage>
        <taxon>Bacteria</taxon>
        <taxon>Bacillati</taxon>
        <taxon>Cyanobacteriota</taxon>
        <taxon>Cyanophyceae</taxon>
        <taxon>Pleurocapsales</taxon>
        <taxon>Hyellaceae</taxon>
        <taxon>Hyella</taxon>
    </lineage>
</organism>
<gene>
    <name evidence="1" type="ORF">H1P_3500001</name>
</gene>